<evidence type="ECO:0000256" key="1">
    <source>
        <dbReference type="SAM" id="MobiDB-lite"/>
    </source>
</evidence>
<evidence type="ECO:0000313" key="2">
    <source>
        <dbReference type="EMBL" id="CCC49919.1"/>
    </source>
</evidence>
<dbReference type="VEuPathDB" id="TriTrypDB:TvY486_0805260"/>
<dbReference type="InterPro" id="IPR011990">
    <property type="entry name" value="TPR-like_helical_dom_sf"/>
</dbReference>
<feature type="region of interest" description="Disordered" evidence="1">
    <location>
        <begin position="245"/>
        <end position="272"/>
    </location>
</feature>
<sequence>MLPPSIGMGHFTRIISLYERLTVMSVVSVKHEVQQIMSIVPHDAQKSTELKIDNDKRMLLRSVCDLLSRSREWQHALAVAEFLPPPDQQTILATLEKVRGCRHGSQSSLDTGYATAGAGGDCAPTNFKELSNEDLVQLGFSLRRPNLQLQSQQRLEQAGSSSVTSVIASVIGTGNDPVNAQADCSSRKWPHCTTDAEVYTIQRQIFTELSQRRRFRELMQCVVHWQVMGLIPPGRQSVTANRAVKGRTPPRDAGLDCLRHDTSSSSSEGGTESAFDARSALQSLIFNASSGNQWEEALRTFPSFFVDTLRDPSAALQLLRKTNVDTVTRILLFALKGDDSSEQRVTSHLRGSAHCLSGAGVMWDSVSSLCLALRPHFTRGMKTMKVTLLRALLQALKRQPHAALLDGASPLTSRLLNRGMFPNRETSTRPLPSEAWCRAVRSSVEGICISMTHYQEAQARFVGLPIFIELATSLYNCGVPIPNALVQCVFLCLGDCQQLESNTSDQGVPVGSGLMQERELVLSFANAPSTKRWLPALQLLDVCSEKQRFVVTAAHLRTLLSGIQSISIASEWRTALCVASSMMARHHVFPDEESVLKIMLNLHSASWQRAFEVLTLYESRHISPSPIILRNLHVVSMKHSSWDVVLRLMSEIKSFGSNHTSFMNYVYCLRAYGCAGKWECAAELFRQLKFLPDLVLSRPPYNEVTVGVTVLGFMDYKHWEAVVHFLAAVYADCGRDITPEGCEVSLAAELLALMHIGEASRVASFLNAHCEQRHSLQKVSGCYNVRSSDVVAKAAQLQTLLGMGHLNAPIRLVYDILSVETDGGLAEDISCMARGSTKRSPLYLPQSHVRSQHEWFATTVGQLVRKDEALFTAAAQQVVAEGMCAIGSAKAFLEATLL</sequence>
<organism evidence="2">
    <name type="scientific">Trypanosoma vivax (strain Y486)</name>
    <dbReference type="NCBI Taxonomy" id="1055687"/>
    <lineage>
        <taxon>Eukaryota</taxon>
        <taxon>Discoba</taxon>
        <taxon>Euglenozoa</taxon>
        <taxon>Kinetoplastea</taxon>
        <taxon>Metakinetoplastina</taxon>
        <taxon>Trypanosomatida</taxon>
        <taxon>Trypanosomatidae</taxon>
        <taxon>Trypanosoma</taxon>
        <taxon>Duttonella</taxon>
    </lineage>
</organism>
<reference evidence="2" key="1">
    <citation type="journal article" date="2012" name="Proc. Natl. Acad. Sci. U.S.A.">
        <title>Antigenic diversity is generated by distinct evolutionary mechanisms in African trypanosome species.</title>
        <authorList>
            <person name="Jackson A.P."/>
            <person name="Berry A."/>
            <person name="Aslett M."/>
            <person name="Allison H.C."/>
            <person name="Burton P."/>
            <person name="Vavrova-Anderson J."/>
            <person name="Brown R."/>
            <person name="Browne H."/>
            <person name="Corton N."/>
            <person name="Hauser H."/>
            <person name="Gamble J."/>
            <person name="Gilderthorp R."/>
            <person name="Marcello L."/>
            <person name="McQuillan J."/>
            <person name="Otto T.D."/>
            <person name="Quail M.A."/>
            <person name="Sanders M.J."/>
            <person name="van Tonder A."/>
            <person name="Ginger M.L."/>
            <person name="Field M.C."/>
            <person name="Barry J.D."/>
            <person name="Hertz-Fowler C."/>
            <person name="Berriman M."/>
        </authorList>
    </citation>
    <scope>NUCLEOTIDE SEQUENCE</scope>
    <source>
        <strain evidence="2">Y486</strain>
    </source>
</reference>
<accession>G0U1G3</accession>
<gene>
    <name evidence="2" type="ORF">TVY486_0805260</name>
</gene>
<feature type="compositionally biased region" description="Basic and acidic residues" evidence="1">
    <location>
        <begin position="249"/>
        <end position="262"/>
    </location>
</feature>
<feature type="compositionally biased region" description="Low complexity" evidence="1">
    <location>
        <begin position="263"/>
        <end position="272"/>
    </location>
</feature>
<dbReference type="Gene3D" id="1.25.40.10">
    <property type="entry name" value="Tetratricopeptide repeat domain"/>
    <property type="match status" value="1"/>
</dbReference>
<name>G0U1G3_TRYVY</name>
<dbReference type="EMBL" id="HE573024">
    <property type="protein sequence ID" value="CCC49919.1"/>
    <property type="molecule type" value="Genomic_DNA"/>
</dbReference>
<protein>
    <submittedName>
        <fullName evidence="2">Uncharacterized protein</fullName>
    </submittedName>
</protein>
<dbReference type="AlphaFoldDB" id="G0U1G3"/>
<proteinExistence type="predicted"/>